<dbReference type="AlphaFoldDB" id="A0A1W6BV00"/>
<dbReference type="RefSeq" id="WP_027305019.1">
    <property type="nucleotide sequence ID" value="NZ_CP020867.1"/>
</dbReference>
<evidence type="ECO:0000313" key="2">
    <source>
        <dbReference type="Proteomes" id="UP000192902"/>
    </source>
</evidence>
<dbReference type="eggNOG" id="ENOG50300MB">
    <property type="taxonomic scope" value="Bacteria"/>
</dbReference>
<protein>
    <submittedName>
        <fullName evidence="1">Uncharacterized protein</fullName>
    </submittedName>
</protein>
<name>A0A1W6BV00_9BACT</name>
<dbReference type="Proteomes" id="UP000192902">
    <property type="component" value="Chromosome"/>
</dbReference>
<reference evidence="1 2" key="1">
    <citation type="submission" date="2017-04" db="EMBL/GenBank/DDBJ databases">
        <title>Complete genome sequence of the Campylobacter cuniculorum type strain LMG24588.</title>
        <authorList>
            <person name="Miller W.G."/>
            <person name="Yee E."/>
            <person name="Revez J."/>
            <person name="Bono J.L."/>
            <person name="Rossi M."/>
        </authorList>
    </citation>
    <scope>NUCLEOTIDE SEQUENCE [LARGE SCALE GENOMIC DNA]</scope>
    <source>
        <strain evidence="1 2">LMG 24588</strain>
    </source>
</reference>
<evidence type="ECO:0000313" key="1">
    <source>
        <dbReference type="EMBL" id="ARJ55916.1"/>
    </source>
</evidence>
<sequence>MGTQRVKNVVYCAESVIDLADMKENNAYDALLVPKGASIIQLLVEVQNTSGSGSVDVKLKEQDVAFLENVSLDSTSKDSAFINSSVHTISQMVDMLSVELKSGAFTSGTARVKIVYFMPSQILVEF</sequence>
<proteinExistence type="predicted"/>
<organism evidence="1 2">
    <name type="scientific">Campylobacter cuniculorum DSM 23162 = LMG 24588</name>
    <dbReference type="NCBI Taxonomy" id="1121267"/>
    <lineage>
        <taxon>Bacteria</taxon>
        <taxon>Pseudomonadati</taxon>
        <taxon>Campylobacterota</taxon>
        <taxon>Epsilonproteobacteria</taxon>
        <taxon>Campylobacterales</taxon>
        <taxon>Campylobacteraceae</taxon>
        <taxon>Campylobacter</taxon>
    </lineage>
</organism>
<dbReference type="KEGG" id="ccun:CCUN_0261"/>
<dbReference type="STRING" id="1121267.CCUN_0261"/>
<dbReference type="EMBL" id="CP020867">
    <property type="protein sequence ID" value="ARJ55916.1"/>
    <property type="molecule type" value="Genomic_DNA"/>
</dbReference>
<accession>A0A1W6BV00</accession>
<gene>
    <name evidence="1" type="ORF">CCUN_0261</name>
</gene>